<organism evidence="4 5">
    <name type="scientific">Carnobacterium maltaromaticum</name>
    <name type="common">Carnobacterium piscicola</name>
    <dbReference type="NCBI Taxonomy" id="2751"/>
    <lineage>
        <taxon>Bacteria</taxon>
        <taxon>Bacillati</taxon>
        <taxon>Bacillota</taxon>
        <taxon>Bacilli</taxon>
        <taxon>Lactobacillales</taxon>
        <taxon>Carnobacteriaceae</taxon>
        <taxon>Carnobacterium</taxon>
    </lineage>
</organism>
<gene>
    <name evidence="4" type="ORF">RAK27_04285</name>
</gene>
<evidence type="ECO:0000313" key="4">
    <source>
        <dbReference type="EMBL" id="MDZ5757870.1"/>
    </source>
</evidence>
<dbReference type="EMBL" id="JAVBVO010000003">
    <property type="protein sequence ID" value="MDZ5757870.1"/>
    <property type="molecule type" value="Genomic_DNA"/>
</dbReference>
<dbReference type="RefSeq" id="WP_322808559.1">
    <property type="nucleotide sequence ID" value="NZ_JAVBVO010000003.1"/>
</dbReference>
<reference evidence="4" key="1">
    <citation type="submission" date="2023-08" db="EMBL/GenBank/DDBJ databases">
        <title>Genomic characterization of piscicolin 126 produced by Carnobacterium maltaromaticum CM22 strain isolated from salmon (Salmo salar).</title>
        <authorList>
            <person name="Gonzalez-Gragera E."/>
            <person name="Garcia-Lopez J.D."/>
            <person name="Teso-Perez C."/>
            <person name="Gimenez-Hernandez I."/>
            <person name="Peralta-Sanchez J.M."/>
            <person name="Valdivia E."/>
            <person name="Montalban-Lopez M."/>
            <person name="Martin-Platero A.M."/>
            <person name="Banos A."/>
            <person name="Martinez-Bueno M."/>
        </authorList>
    </citation>
    <scope>NUCLEOTIDE SEQUENCE</scope>
    <source>
        <strain evidence="4">CM22</strain>
    </source>
</reference>
<dbReference type="AlphaFoldDB" id="A0AAW9JZY7"/>
<dbReference type="InterPro" id="IPR010317">
    <property type="entry name" value="WxLIP_PGBD"/>
</dbReference>
<keyword evidence="1" id="KW-0472">Membrane</keyword>
<keyword evidence="1" id="KW-0812">Transmembrane</keyword>
<evidence type="ECO:0000259" key="3">
    <source>
        <dbReference type="Pfam" id="PF11797"/>
    </source>
</evidence>
<name>A0AAW9JZY7_CARML</name>
<feature type="transmembrane region" description="Helical" evidence="1">
    <location>
        <begin position="306"/>
        <end position="327"/>
    </location>
</feature>
<feature type="domain" description="WxL Interacting Protein peptidoglycan binding" evidence="2">
    <location>
        <begin position="32"/>
        <end position="151"/>
    </location>
</feature>
<accession>A0AAW9JZY7</accession>
<feature type="domain" description="WxL Interacting Protein host binding" evidence="3">
    <location>
        <begin position="159"/>
        <end position="294"/>
    </location>
</feature>
<dbReference type="Pfam" id="PF06030">
    <property type="entry name" value="WxLIP_PGBD"/>
    <property type="match status" value="1"/>
</dbReference>
<dbReference type="InterPro" id="IPR021759">
    <property type="entry name" value="WxLIP_HBD"/>
</dbReference>
<sequence length="337" mass="37897">MRKLMIKIVLVIMGIASITVPLKVEASNGTSFSVHPVLPDNQIDKSKAYFDLSMEAKQKQIIEIEFKNNVDEDQIVTISSSAATSNQNGVIEYTPNKKEKDSSLIINFEDISDFQSEVTIPGNSSIRFPVEINMPDKTFDGVILGGLTFQEKEDSSKTNDNQITNKFAYSIAVMISQNDTVVPPELNLQSIDVTQSNLRNVIKATIQNEKATVLNHLELEASIYQEKQKTPIYHNQVTDYRMAPNSTLPFIISTNDKPLKAGKYILKMTARSEDKTWIWEENFEIESDVAKKLNSTAVSLETDNTMLIILLGIVLILIILILIIILIRTKKRKTTNK</sequence>
<evidence type="ECO:0000313" key="5">
    <source>
        <dbReference type="Proteomes" id="UP001290462"/>
    </source>
</evidence>
<proteinExistence type="predicted"/>
<dbReference type="Pfam" id="PF11797">
    <property type="entry name" value="WxLIP_HBD"/>
    <property type="match status" value="1"/>
</dbReference>
<comment type="caution">
    <text evidence="4">The sequence shown here is derived from an EMBL/GenBank/DDBJ whole genome shotgun (WGS) entry which is preliminary data.</text>
</comment>
<evidence type="ECO:0000256" key="1">
    <source>
        <dbReference type="SAM" id="Phobius"/>
    </source>
</evidence>
<protein>
    <submittedName>
        <fullName evidence="4">DUF916 and DUF3324 domain-containing protein</fullName>
    </submittedName>
</protein>
<keyword evidence="1" id="KW-1133">Transmembrane helix</keyword>
<dbReference type="Proteomes" id="UP001290462">
    <property type="component" value="Unassembled WGS sequence"/>
</dbReference>
<evidence type="ECO:0000259" key="2">
    <source>
        <dbReference type="Pfam" id="PF06030"/>
    </source>
</evidence>